<organism evidence="2">
    <name type="scientific">viral metagenome</name>
    <dbReference type="NCBI Taxonomy" id="1070528"/>
    <lineage>
        <taxon>unclassified sequences</taxon>
        <taxon>metagenomes</taxon>
        <taxon>organismal metagenomes</taxon>
    </lineage>
</organism>
<sequence>MIKYPQNWCGIGHEIDPSDIADALMRCIGKLGVRNLSLSGGIDSTLLLYFMKKVLGNPIHCYTISFNEYHLDYTYAKMATEFFSVEHHPCFLRKVLEPDDIVKAFYEHLAAIEVKDIIAGDGIDEFACGYYSHLEDKSEQNYISWIRRMQAEQLIPLHQNSGDVNVYLPYLSSEVVKLLSLVPLYEKIDAVQRKRLVYYMAKGNVPKMIIERRKYGFCDATITK</sequence>
<dbReference type="GO" id="GO:0006529">
    <property type="term" value="P:asparagine biosynthetic process"/>
    <property type="evidence" value="ECO:0007669"/>
    <property type="project" value="InterPro"/>
</dbReference>
<dbReference type="GO" id="GO:0005829">
    <property type="term" value="C:cytosol"/>
    <property type="evidence" value="ECO:0007669"/>
    <property type="project" value="TreeGrafter"/>
</dbReference>
<feature type="domain" description="Asparagine synthetase" evidence="1">
    <location>
        <begin position="37"/>
        <end position="105"/>
    </location>
</feature>
<dbReference type="PANTHER" id="PTHR43284">
    <property type="entry name" value="ASPARAGINE SYNTHETASE (GLUTAMINE-HYDROLYZING)"/>
    <property type="match status" value="1"/>
</dbReference>
<protein>
    <submittedName>
        <fullName evidence="2">Putative asparagine synthase</fullName>
    </submittedName>
</protein>
<dbReference type="Pfam" id="PF00733">
    <property type="entry name" value="Asn_synthase"/>
    <property type="match status" value="1"/>
</dbReference>
<accession>A0A6M3K6H9</accession>
<dbReference type="AlphaFoldDB" id="A0A6M3K6H9"/>
<dbReference type="GO" id="GO:0004066">
    <property type="term" value="F:asparagine synthase (glutamine-hydrolyzing) activity"/>
    <property type="evidence" value="ECO:0007669"/>
    <property type="project" value="InterPro"/>
</dbReference>
<dbReference type="SUPFAM" id="SSF52402">
    <property type="entry name" value="Adenine nucleotide alpha hydrolases-like"/>
    <property type="match status" value="1"/>
</dbReference>
<evidence type="ECO:0000313" key="2">
    <source>
        <dbReference type="EMBL" id="QJA76815.1"/>
    </source>
</evidence>
<evidence type="ECO:0000259" key="1">
    <source>
        <dbReference type="Pfam" id="PF00733"/>
    </source>
</evidence>
<reference evidence="2" key="1">
    <citation type="submission" date="2020-03" db="EMBL/GenBank/DDBJ databases">
        <title>The deep terrestrial virosphere.</title>
        <authorList>
            <person name="Holmfeldt K."/>
            <person name="Nilsson E."/>
            <person name="Simone D."/>
            <person name="Lopez-Fernandez M."/>
            <person name="Wu X."/>
            <person name="de Brujin I."/>
            <person name="Lundin D."/>
            <person name="Andersson A."/>
            <person name="Bertilsson S."/>
            <person name="Dopson M."/>
        </authorList>
    </citation>
    <scope>NUCLEOTIDE SEQUENCE</scope>
    <source>
        <strain evidence="2">MM415A01437</strain>
    </source>
</reference>
<dbReference type="EMBL" id="MT142245">
    <property type="protein sequence ID" value="QJA76815.1"/>
    <property type="molecule type" value="Genomic_DNA"/>
</dbReference>
<name>A0A6M3K6H9_9ZZZZ</name>
<dbReference type="InterPro" id="IPR051786">
    <property type="entry name" value="ASN_synthetase/amidase"/>
</dbReference>
<dbReference type="CDD" id="cd01991">
    <property type="entry name" value="Asn_synthase_B_C"/>
    <property type="match status" value="1"/>
</dbReference>
<dbReference type="PANTHER" id="PTHR43284:SF1">
    <property type="entry name" value="ASPARAGINE SYNTHETASE"/>
    <property type="match status" value="1"/>
</dbReference>
<gene>
    <name evidence="2" type="ORF">MM415A01437_0005</name>
</gene>
<dbReference type="InterPro" id="IPR014729">
    <property type="entry name" value="Rossmann-like_a/b/a_fold"/>
</dbReference>
<dbReference type="Gene3D" id="3.40.50.620">
    <property type="entry name" value="HUPs"/>
    <property type="match status" value="1"/>
</dbReference>
<dbReference type="InterPro" id="IPR001962">
    <property type="entry name" value="Asn_synthase"/>
</dbReference>
<proteinExistence type="predicted"/>